<evidence type="ECO:0000313" key="2">
    <source>
        <dbReference type="EMBL" id="CAD7283973.1"/>
    </source>
</evidence>
<accession>A0A7R9C0M5</accession>
<dbReference type="SUPFAM" id="SSF50494">
    <property type="entry name" value="Trypsin-like serine proteases"/>
    <property type="match status" value="1"/>
</dbReference>
<organism evidence="2">
    <name type="scientific">Notodromas monacha</name>
    <dbReference type="NCBI Taxonomy" id="399045"/>
    <lineage>
        <taxon>Eukaryota</taxon>
        <taxon>Metazoa</taxon>
        <taxon>Ecdysozoa</taxon>
        <taxon>Arthropoda</taxon>
        <taxon>Crustacea</taxon>
        <taxon>Oligostraca</taxon>
        <taxon>Ostracoda</taxon>
        <taxon>Podocopa</taxon>
        <taxon>Podocopida</taxon>
        <taxon>Cypridocopina</taxon>
        <taxon>Cypridoidea</taxon>
        <taxon>Cyprididae</taxon>
        <taxon>Notodromas</taxon>
    </lineage>
</organism>
<evidence type="ECO:0000313" key="3">
    <source>
        <dbReference type="Proteomes" id="UP000678499"/>
    </source>
</evidence>
<dbReference type="EMBL" id="CAJPEX010006594">
    <property type="protein sequence ID" value="CAG0924125.1"/>
    <property type="molecule type" value="Genomic_DNA"/>
</dbReference>
<evidence type="ECO:0000256" key="1">
    <source>
        <dbReference type="SAM" id="MobiDB-lite"/>
    </source>
</evidence>
<proteinExistence type="predicted"/>
<feature type="region of interest" description="Disordered" evidence="1">
    <location>
        <begin position="275"/>
        <end position="316"/>
    </location>
</feature>
<sequence>MCAGDGAMQLIRRFVRRFEIVLAGGGHDTSVLPPAPYNPKTSGHFSLTQGHCWNEPRHVLCTVEAILGRKWTNQGNALKDIQALGVYLALDTNDEEYFQDFPPSNIILHPNYNSSGTVIPDDDSVKREVAIVQLPSDAKNTPLPIQCTPGVAGIGTEVTVFDWVDGEFAGQKILVRAQYLRVQCPPALFSQDSTNCFQLSNRSAFDVNDMGNLGSPVVLNYGQANATAVAIKAYTFNVTATETMMAAASFSDPEVWSFVCQYAEKCIGNFTTTTSVPSTSTPLIPTTTPGNIKNTTSQKVMKTPPGPDSQPPPPPGKWAKFMQFLRGLFA</sequence>
<keyword evidence="3" id="KW-1185">Reference proteome</keyword>
<dbReference type="Proteomes" id="UP000678499">
    <property type="component" value="Unassembled WGS sequence"/>
</dbReference>
<gene>
    <name evidence="2" type="ORF">NMOB1V02_LOCUS11581</name>
</gene>
<name>A0A7R9C0M5_9CRUS</name>
<feature type="compositionally biased region" description="Pro residues" evidence="1">
    <location>
        <begin position="304"/>
        <end position="316"/>
    </location>
</feature>
<dbReference type="AlphaFoldDB" id="A0A7R9C0M5"/>
<protein>
    <submittedName>
        <fullName evidence="2">Uncharacterized protein</fullName>
    </submittedName>
</protein>
<feature type="compositionally biased region" description="Low complexity" evidence="1">
    <location>
        <begin position="275"/>
        <end position="289"/>
    </location>
</feature>
<reference evidence="2" key="1">
    <citation type="submission" date="2020-11" db="EMBL/GenBank/DDBJ databases">
        <authorList>
            <person name="Tran Van P."/>
        </authorList>
    </citation>
    <scope>NUCLEOTIDE SEQUENCE</scope>
</reference>
<feature type="compositionally biased region" description="Polar residues" evidence="1">
    <location>
        <begin position="290"/>
        <end position="300"/>
    </location>
</feature>
<dbReference type="InterPro" id="IPR009003">
    <property type="entry name" value="Peptidase_S1_PA"/>
</dbReference>
<dbReference type="EMBL" id="OA888631">
    <property type="protein sequence ID" value="CAD7283973.1"/>
    <property type="molecule type" value="Genomic_DNA"/>
</dbReference>